<gene>
    <name evidence="3" type="ORF">MEDL_28802</name>
</gene>
<dbReference type="GO" id="GO:0003824">
    <property type="term" value="F:catalytic activity"/>
    <property type="evidence" value="ECO:0007669"/>
    <property type="project" value="InterPro"/>
</dbReference>
<dbReference type="InterPro" id="IPR005135">
    <property type="entry name" value="Endo/exonuclease/phosphatase"/>
</dbReference>
<sequence length="969" mass="109711">MPPKKKSFNEVCNNFTEACSDLSDKMEAGDPTTDLLNLLRATTEGNQGLNESDITAVKVIKLLLPAVSVISSRMVNMTSEAQNVKIDKLTASVRLNRYAIDDQNQYSRRENIRIFGIPENEGENLIDIIKDLCKAMKVTVKDSDIVICHRIGSKGQGPSSKPRIIMLRSSRDLKVNMFTNKKLLKDNPVYKSIFINEDLTSMRFKLFQFVKKIETVKSVFTRDGKIHCLTKNNSKFVIESPDDLFKIGVDHVDYSLFGMGDLDYVCDEGRDGIPCINDGNSVENASVSFYNNVKSDINSVIKILSLNVCGIKSKLKAPDLEELCANYDVLCFCESKLDQYDDIEIENFKALPPLNRSNAKCKSGGIIVFVRENIYENVKVLHSSCENVLWFAVNDVLYKNVLFGSVYIPPENSNYSKIDIFDVIEADLIRHTAEKDYNVCLLGDFNARTGIKSDFTLLDGYVCNSVQLEDIVDVVNLENFDVKTSRYNFDKNVNNYGNRLLQLCKNFEILIANGRLGTDKEKGALTCKNCSTVDYCILSPNLFSFVSDFHILPFDHMISDVHNALHIELLCNPIVTCDIENFDKNNIVKPKWDNNNCQLFNDALNADNINDLYERLDSLDVTSVTKDMINDFVVECNDIIIHAATDSNMLKEINVSEKKCRKKPKCKVNKPWFKADCKRKRSDYHKAKCYNWRVKTVDSMNNLVRCSKNYKKVLNCQYNEYRRNFVKKLRNLSLNDPKSYWTLLNRSGNCNGKNKVLEKVSNECFFEHFKKLSNAQEDNDCDFVDVDRNTVTNLNINMEPSALEEDNTSMAARSLLTLNTSTSKGTQEETSKGTQDTSPGRPSQNTQIYVKSQNVSQGNQEKVIAVRIDRSNGNPNVQIMKSGQEITEPSNKPQLNVEIMDLGQEVAGTSNKPQPNIQIMKSSPEVVGLSNRHKQQVIPTTEDGPSKHKLQIVDATETHCSTNEKEVRL</sequence>
<dbReference type="Proteomes" id="UP000683360">
    <property type="component" value="Unassembled WGS sequence"/>
</dbReference>
<dbReference type="Pfam" id="PF03372">
    <property type="entry name" value="Exo_endo_phos"/>
    <property type="match status" value="1"/>
</dbReference>
<dbReference type="InterPro" id="IPR036691">
    <property type="entry name" value="Endo/exonu/phosph_ase_sf"/>
</dbReference>
<evidence type="ECO:0000256" key="1">
    <source>
        <dbReference type="SAM" id="MobiDB-lite"/>
    </source>
</evidence>
<dbReference type="AlphaFoldDB" id="A0A8S3S1R0"/>
<name>A0A8S3S1R0_MYTED</name>
<evidence type="ECO:0000259" key="2">
    <source>
        <dbReference type="Pfam" id="PF03372"/>
    </source>
</evidence>
<dbReference type="EMBL" id="CAJPWZ010001433">
    <property type="protein sequence ID" value="CAG2214993.1"/>
    <property type="molecule type" value="Genomic_DNA"/>
</dbReference>
<comment type="caution">
    <text evidence="3">The sequence shown here is derived from an EMBL/GenBank/DDBJ whole genome shotgun (WGS) entry which is preliminary data.</text>
</comment>
<dbReference type="Gene3D" id="3.30.70.1820">
    <property type="entry name" value="L1 transposable element, RRM domain"/>
    <property type="match status" value="1"/>
</dbReference>
<feature type="region of interest" description="Disordered" evidence="1">
    <location>
        <begin position="819"/>
        <end position="845"/>
    </location>
</feature>
<proteinExistence type="predicted"/>
<evidence type="ECO:0000313" key="4">
    <source>
        <dbReference type="Proteomes" id="UP000683360"/>
    </source>
</evidence>
<dbReference type="SUPFAM" id="SSF56219">
    <property type="entry name" value="DNase I-like"/>
    <property type="match status" value="1"/>
</dbReference>
<reference evidence="3" key="1">
    <citation type="submission" date="2021-03" db="EMBL/GenBank/DDBJ databases">
        <authorList>
            <person name="Bekaert M."/>
        </authorList>
    </citation>
    <scope>NUCLEOTIDE SEQUENCE</scope>
</reference>
<organism evidence="3 4">
    <name type="scientific">Mytilus edulis</name>
    <name type="common">Blue mussel</name>
    <dbReference type="NCBI Taxonomy" id="6550"/>
    <lineage>
        <taxon>Eukaryota</taxon>
        <taxon>Metazoa</taxon>
        <taxon>Spiralia</taxon>
        <taxon>Lophotrochozoa</taxon>
        <taxon>Mollusca</taxon>
        <taxon>Bivalvia</taxon>
        <taxon>Autobranchia</taxon>
        <taxon>Pteriomorphia</taxon>
        <taxon>Mytilida</taxon>
        <taxon>Mytiloidea</taxon>
        <taxon>Mytilidae</taxon>
        <taxon>Mytilinae</taxon>
        <taxon>Mytilus</taxon>
    </lineage>
</organism>
<protein>
    <recommendedName>
        <fullName evidence="2">Endonuclease/exonuclease/phosphatase domain-containing protein</fullName>
    </recommendedName>
</protein>
<dbReference type="Gene3D" id="3.60.10.10">
    <property type="entry name" value="Endonuclease/exonuclease/phosphatase"/>
    <property type="match status" value="1"/>
</dbReference>
<evidence type="ECO:0000313" key="3">
    <source>
        <dbReference type="EMBL" id="CAG2214993.1"/>
    </source>
</evidence>
<feature type="domain" description="Endonuclease/exonuclease/phosphatase" evidence="2">
    <location>
        <begin position="304"/>
        <end position="543"/>
    </location>
</feature>
<feature type="compositionally biased region" description="Polar residues" evidence="1">
    <location>
        <begin position="832"/>
        <end position="845"/>
    </location>
</feature>
<dbReference type="OrthoDB" id="6084226at2759"/>
<keyword evidence="4" id="KW-1185">Reference proteome</keyword>
<accession>A0A8S3S1R0</accession>